<feature type="modified residue" description="N6-(pyridoxal phosphate)lysine" evidence="5 6">
    <location>
        <position position="482"/>
    </location>
</feature>
<dbReference type="InterPro" id="IPR000821">
    <property type="entry name" value="Ala_racemase"/>
</dbReference>
<feature type="domain" description="Alanine racemase C-terminal" evidence="8">
    <location>
        <begin position="688"/>
        <end position="813"/>
    </location>
</feature>
<dbReference type="PANTHER" id="PTHR30511">
    <property type="entry name" value="ALANINE RACEMASE"/>
    <property type="match status" value="1"/>
</dbReference>
<dbReference type="GO" id="GO:0030170">
    <property type="term" value="F:pyridoxal phosphate binding"/>
    <property type="evidence" value="ECO:0007669"/>
    <property type="project" value="UniProtKB-UniRule"/>
</dbReference>
<organism evidence="9">
    <name type="scientific">uncultured Aureispira sp</name>
    <dbReference type="NCBI Taxonomy" id="1331704"/>
    <lineage>
        <taxon>Bacteria</taxon>
        <taxon>Pseudomonadati</taxon>
        <taxon>Bacteroidota</taxon>
        <taxon>Saprospiria</taxon>
        <taxon>Saprospirales</taxon>
        <taxon>Saprospiraceae</taxon>
        <taxon>Aureispira</taxon>
        <taxon>environmental samples</taxon>
    </lineage>
</organism>
<dbReference type="NCBIfam" id="TIGR00492">
    <property type="entry name" value="alr"/>
    <property type="match status" value="1"/>
</dbReference>
<keyword evidence="4 5" id="KW-0413">Isomerase</keyword>
<evidence type="ECO:0000256" key="2">
    <source>
        <dbReference type="ARBA" id="ARBA00001933"/>
    </source>
</evidence>
<dbReference type="SUPFAM" id="SSF53623">
    <property type="entry name" value="MurD-like peptide ligases, catalytic domain"/>
    <property type="match status" value="1"/>
</dbReference>
<dbReference type="Pfam" id="PF00842">
    <property type="entry name" value="Ala_racemase_C"/>
    <property type="match status" value="1"/>
</dbReference>
<dbReference type="InterPro" id="IPR011079">
    <property type="entry name" value="Ala_racemase_C"/>
</dbReference>
<keyword evidence="9" id="KW-0436">Ligase</keyword>
<dbReference type="InterPro" id="IPR029066">
    <property type="entry name" value="PLP-binding_barrel"/>
</dbReference>
<dbReference type="SUPFAM" id="SSF50621">
    <property type="entry name" value="Alanine racemase C-terminal domain-like"/>
    <property type="match status" value="1"/>
</dbReference>
<gene>
    <name evidence="9" type="ORF">HELGO_WM21822</name>
</gene>
<dbReference type="Pfam" id="PF08245">
    <property type="entry name" value="Mur_ligase_M"/>
    <property type="match status" value="1"/>
</dbReference>
<feature type="binding site" evidence="5 7">
    <location>
        <position position="581"/>
    </location>
    <ligand>
        <name>substrate</name>
    </ligand>
</feature>
<dbReference type="PANTHER" id="PTHR30511:SF0">
    <property type="entry name" value="ALANINE RACEMASE, CATABOLIC-RELATED"/>
    <property type="match status" value="1"/>
</dbReference>
<dbReference type="SUPFAM" id="SSF63418">
    <property type="entry name" value="MurE/MurF N-terminal domain"/>
    <property type="match status" value="1"/>
</dbReference>
<dbReference type="NCBIfam" id="NF008897">
    <property type="entry name" value="PRK11930.1"/>
    <property type="match status" value="1"/>
</dbReference>
<reference evidence="9" key="1">
    <citation type="submission" date="2020-01" db="EMBL/GenBank/DDBJ databases">
        <authorList>
            <person name="Meier V. D."/>
            <person name="Meier V D."/>
        </authorList>
    </citation>
    <scope>NUCLEOTIDE SEQUENCE</scope>
    <source>
        <strain evidence="9">HLG_WM_MAG_10</strain>
    </source>
</reference>
<dbReference type="SMART" id="SM01005">
    <property type="entry name" value="Ala_racemase_C"/>
    <property type="match status" value="1"/>
</dbReference>
<dbReference type="InterPro" id="IPR009006">
    <property type="entry name" value="Ala_racemase/Decarboxylase_C"/>
</dbReference>
<sequence>MASINFDSDFWQQKLLLIDSRKLIFPAQSIFFAIKGRLTDGHHFIAELYQQGVRHFVLSEAPALEKYPEANFIVRPNVVQVLQEYAQYHRAQFELPVIAITGSNGKTILKEWLSQLLEQDYTLAKSPKSYNSQIGVPLSVLAINAQHNLAIFEAGISTVGEMQQLQAILKPSIGIFTNIGKAHASGFSNLEEKIKEKLYLFRQARILIYSINHKLLHQKITKTFTNTDTQLWSWGASTEAKIPMYTQVRTHKTLVQIHWTNKIVRLAIPFTNAAAIENCLHTVATLLYLGLPIQTIEQRIEKLRDVPMRLELKEGINNSQIIDDSYNNDLEGLKVALDFLQQKHKTSPEYSKTLILSDIPEFKNHQQYRSIARLLQEHQIQKFIGVGSVLSQVAAYFNAIAETYFFETTNDLIANLGAKISFYQESILLKGARAFEFERIAQQLKKRIHGTILEINLEAVTNNLQIYKNQLLPKTKMMVMVKASAYGSGSYEIAQLLQYNHVDYLGVAYVDEGVALRKRGIQLPIMVMNSAAYEFEILCKHRLEPVVYSLSMLNAFVHFLTTKALDTPYPIHLELDTGMHRLGFVADEMPVLLSTLRKHQSLLDLKGIFSHLAASDEQQHDSFSKQQIQTFQDLAQEIEQHLSITTIKHLLNSAGITRFPKHQFDMVRLGIGLYGIDPNQQLPLLQNVICLKTSIAQIKTLDAKETVGYSRKGTLKQPSRIAILSIGYADGFLRAFGNGNAQVKINNQLAPTIGNICMDMCFVDISHLPEAKEGDEVIIFDQREMIEALAQTLETIPYEILTNISARVPRIFYEA</sequence>
<dbReference type="Gene3D" id="2.40.37.10">
    <property type="entry name" value="Lyase, Ornithine Decarboxylase, Chain A, domain 1"/>
    <property type="match status" value="1"/>
</dbReference>
<comment type="catalytic activity">
    <reaction evidence="1 5">
        <text>L-alanine = D-alanine</text>
        <dbReference type="Rhea" id="RHEA:20249"/>
        <dbReference type="ChEBI" id="CHEBI:57416"/>
        <dbReference type="ChEBI" id="CHEBI:57972"/>
        <dbReference type="EC" id="5.1.1.1"/>
    </reaction>
</comment>
<dbReference type="FunFam" id="3.20.20.10:FF:000002">
    <property type="entry name" value="Alanine racemase"/>
    <property type="match status" value="1"/>
</dbReference>
<dbReference type="InterPro" id="IPR036615">
    <property type="entry name" value="Mur_ligase_C_dom_sf"/>
</dbReference>
<dbReference type="SUPFAM" id="SSF53244">
    <property type="entry name" value="MurD-like peptide ligases, peptide-binding domain"/>
    <property type="match status" value="1"/>
</dbReference>
<dbReference type="InterPro" id="IPR013221">
    <property type="entry name" value="Mur_ligase_cen"/>
</dbReference>
<keyword evidence="3 5" id="KW-0663">Pyridoxal phosphate</keyword>
<evidence type="ECO:0000256" key="6">
    <source>
        <dbReference type="PIRSR" id="PIRSR600821-50"/>
    </source>
</evidence>
<dbReference type="AlphaFoldDB" id="A0A6S6UJY7"/>
<evidence type="ECO:0000256" key="7">
    <source>
        <dbReference type="PIRSR" id="PIRSR600821-52"/>
    </source>
</evidence>
<accession>A0A6S6UJY7</accession>
<evidence type="ECO:0000259" key="8">
    <source>
        <dbReference type="SMART" id="SM01005"/>
    </source>
</evidence>
<dbReference type="PRINTS" id="PR00992">
    <property type="entry name" value="ALARACEMASE"/>
</dbReference>
<comment type="pathway">
    <text evidence="5">Amino-acid biosynthesis; D-alanine biosynthesis; D-alanine from L-alanine: step 1/1.</text>
</comment>
<dbReference type="UniPathway" id="UPA00042">
    <property type="reaction ID" value="UER00497"/>
</dbReference>
<dbReference type="InterPro" id="IPR035911">
    <property type="entry name" value="MurE/MurF_N"/>
</dbReference>
<dbReference type="Gene3D" id="3.40.1390.10">
    <property type="entry name" value="MurE/MurF, N-terminal domain"/>
    <property type="match status" value="1"/>
</dbReference>
<dbReference type="InterPro" id="IPR001608">
    <property type="entry name" value="Ala_racemase_N"/>
</dbReference>
<name>A0A6S6UJY7_9BACT</name>
<comment type="similarity">
    <text evidence="5">Belongs to the alanine racemase family.</text>
</comment>
<dbReference type="GO" id="GO:0016881">
    <property type="term" value="F:acid-amino acid ligase activity"/>
    <property type="evidence" value="ECO:0007669"/>
    <property type="project" value="InterPro"/>
</dbReference>
<feature type="active site" description="Proton acceptor; specific for L-alanine" evidence="5">
    <location>
        <position position="709"/>
    </location>
</feature>
<dbReference type="EMBL" id="CACVAQ010000412">
    <property type="protein sequence ID" value="CAA6827813.1"/>
    <property type="molecule type" value="Genomic_DNA"/>
</dbReference>
<proteinExistence type="inferred from homology"/>
<protein>
    <recommendedName>
        <fullName evidence="5">Alanine racemase</fullName>
        <ecNumber evidence="5">5.1.1.1</ecNumber>
    </recommendedName>
</protein>
<evidence type="ECO:0000256" key="3">
    <source>
        <dbReference type="ARBA" id="ARBA00022898"/>
    </source>
</evidence>
<dbReference type="GO" id="GO:0005829">
    <property type="term" value="C:cytosol"/>
    <property type="evidence" value="ECO:0007669"/>
    <property type="project" value="TreeGrafter"/>
</dbReference>
<feature type="binding site" evidence="5 7">
    <location>
        <position position="758"/>
    </location>
    <ligand>
        <name>substrate</name>
    </ligand>
</feature>
<evidence type="ECO:0000313" key="9">
    <source>
        <dbReference type="EMBL" id="CAA6827813.1"/>
    </source>
</evidence>
<comment type="cofactor">
    <cofactor evidence="2 5 6">
        <name>pyridoxal 5'-phosphate</name>
        <dbReference type="ChEBI" id="CHEBI:597326"/>
    </cofactor>
</comment>
<dbReference type="Gene3D" id="3.90.190.20">
    <property type="entry name" value="Mur ligase, C-terminal domain"/>
    <property type="match status" value="1"/>
</dbReference>
<dbReference type="SUPFAM" id="SSF51419">
    <property type="entry name" value="PLP-binding barrel"/>
    <property type="match status" value="1"/>
</dbReference>
<dbReference type="Gene3D" id="3.40.1190.10">
    <property type="entry name" value="Mur-like, catalytic domain"/>
    <property type="match status" value="1"/>
</dbReference>
<dbReference type="GO" id="GO:0005524">
    <property type="term" value="F:ATP binding"/>
    <property type="evidence" value="ECO:0007669"/>
    <property type="project" value="InterPro"/>
</dbReference>
<dbReference type="Pfam" id="PF01168">
    <property type="entry name" value="Ala_racemase_N"/>
    <property type="match status" value="1"/>
</dbReference>
<dbReference type="Gene3D" id="3.20.20.10">
    <property type="entry name" value="Alanine racemase"/>
    <property type="match status" value="1"/>
</dbReference>
<dbReference type="CDD" id="cd00430">
    <property type="entry name" value="PLPDE_III_AR"/>
    <property type="match status" value="1"/>
</dbReference>
<evidence type="ECO:0000256" key="1">
    <source>
        <dbReference type="ARBA" id="ARBA00000316"/>
    </source>
</evidence>
<evidence type="ECO:0000256" key="4">
    <source>
        <dbReference type="ARBA" id="ARBA00023235"/>
    </source>
</evidence>
<dbReference type="GO" id="GO:0030632">
    <property type="term" value="P:D-alanine biosynthetic process"/>
    <property type="evidence" value="ECO:0007669"/>
    <property type="project" value="UniProtKB-UniRule"/>
</dbReference>
<dbReference type="GO" id="GO:0008784">
    <property type="term" value="F:alanine racemase activity"/>
    <property type="evidence" value="ECO:0007669"/>
    <property type="project" value="UniProtKB-UniRule"/>
</dbReference>
<dbReference type="EC" id="5.1.1.1" evidence="5"/>
<evidence type="ECO:0000256" key="5">
    <source>
        <dbReference type="HAMAP-Rule" id="MF_01201"/>
    </source>
</evidence>
<dbReference type="HAMAP" id="MF_01201">
    <property type="entry name" value="Ala_racemase"/>
    <property type="match status" value="1"/>
</dbReference>
<comment type="function">
    <text evidence="5">Catalyzes the interconversion of L-alanine and D-alanine. May also act on other amino acids.</text>
</comment>
<dbReference type="InterPro" id="IPR036565">
    <property type="entry name" value="Mur-like_cat_sf"/>
</dbReference>
<feature type="active site" description="Proton acceptor; specific for D-alanine" evidence="5">
    <location>
        <position position="482"/>
    </location>
</feature>